<dbReference type="SUPFAM" id="SSF52540">
    <property type="entry name" value="P-loop containing nucleoside triphosphate hydrolases"/>
    <property type="match status" value="1"/>
</dbReference>
<dbReference type="PROSITE" id="PS50893">
    <property type="entry name" value="ABC_TRANSPORTER_2"/>
    <property type="match status" value="1"/>
</dbReference>
<organism evidence="4 5">
    <name type="scientific">Virgibacillus massiliensis</name>
    <dbReference type="NCBI Taxonomy" id="1462526"/>
    <lineage>
        <taxon>Bacteria</taxon>
        <taxon>Bacillati</taxon>
        <taxon>Bacillota</taxon>
        <taxon>Bacilli</taxon>
        <taxon>Bacillales</taxon>
        <taxon>Bacillaceae</taxon>
        <taxon>Virgibacillus</taxon>
    </lineage>
</organism>
<proteinExistence type="predicted"/>
<evidence type="ECO:0000256" key="1">
    <source>
        <dbReference type="ARBA" id="ARBA00022741"/>
    </source>
</evidence>
<dbReference type="PANTHER" id="PTHR43158:SF5">
    <property type="entry name" value="ABC TRANSPORTER, ATP-BINDING PROTEIN"/>
    <property type="match status" value="1"/>
</dbReference>
<dbReference type="RefSeq" id="WP_038243121.1">
    <property type="nucleotide sequence ID" value="NZ_BNER01000003.1"/>
</dbReference>
<comment type="caution">
    <text evidence="4">The sequence shown here is derived from an EMBL/GenBank/DDBJ whole genome shotgun (WGS) entry which is preliminary data.</text>
</comment>
<feature type="domain" description="ABC transporter" evidence="3">
    <location>
        <begin position="5"/>
        <end position="231"/>
    </location>
</feature>
<dbReference type="SMART" id="SM00382">
    <property type="entry name" value="AAA"/>
    <property type="match status" value="1"/>
</dbReference>
<dbReference type="AlphaFoldDB" id="A0A024QAD2"/>
<name>A0A024QAD2_9BACI</name>
<dbReference type="STRING" id="1462526.BN990_01465"/>
<dbReference type="Gene3D" id="3.40.50.300">
    <property type="entry name" value="P-loop containing nucleotide triphosphate hydrolases"/>
    <property type="match status" value="1"/>
</dbReference>
<accession>A0A024QAD2</accession>
<dbReference type="PANTHER" id="PTHR43158">
    <property type="entry name" value="SKFA PEPTIDE EXPORT ATP-BINDING PROTEIN SKFE"/>
    <property type="match status" value="1"/>
</dbReference>
<dbReference type="InterPro" id="IPR003439">
    <property type="entry name" value="ABC_transporter-like_ATP-bd"/>
</dbReference>
<dbReference type="InterPro" id="IPR027417">
    <property type="entry name" value="P-loop_NTPase"/>
</dbReference>
<reference evidence="5" key="2">
    <citation type="submission" date="2014-05" db="EMBL/GenBank/DDBJ databases">
        <title>Draft genome sequence of Virgibacillus massiliensis Vm-5.</title>
        <authorList>
            <person name="Khelaifia S."/>
            <person name="Croce O."/>
            <person name="Lagier J.C."/>
            <person name="Raoult D."/>
        </authorList>
    </citation>
    <scope>NUCLEOTIDE SEQUENCE [LARGE SCALE GENOMIC DNA]</scope>
    <source>
        <strain evidence="5">Vm-5</strain>
    </source>
</reference>
<sequence length="291" mass="33368">MTHKLELKNISLTYGKQQSLNDVTTVLESGKIYGLIGRNGAGKTSLLSLVASYRLPTLGTITFDGNGLFEHPNHMKNIHFGYDRVYKDEAIENANKYLESVKLHRPHFDETYADQLISKFKIDVNKPLSKFSKGMVAAFHIMLGLANRTPVTIFDEVYLGLDAPTREMFYQELLKEHERNDRMFILSTHLVSEMEHLFDHILILHHGKLVADEDFETFTNRGVKLIGANEIVDEFTANKHILHEEKLGGTKATTIYGEFKEEDWRRAKLKDLEVSPISLQHLFTYLTKEEA</sequence>
<dbReference type="Proteomes" id="UP000028875">
    <property type="component" value="Unassembled WGS sequence"/>
</dbReference>
<dbReference type="EMBL" id="CCDP010000001">
    <property type="protein sequence ID" value="CDQ39180.1"/>
    <property type="molecule type" value="Genomic_DNA"/>
</dbReference>
<evidence type="ECO:0000259" key="3">
    <source>
        <dbReference type="PROSITE" id="PS50893"/>
    </source>
</evidence>
<evidence type="ECO:0000313" key="5">
    <source>
        <dbReference type="Proteomes" id="UP000028875"/>
    </source>
</evidence>
<keyword evidence="5" id="KW-1185">Reference proteome</keyword>
<keyword evidence="1" id="KW-0547">Nucleotide-binding</keyword>
<gene>
    <name evidence="4" type="primary">ytrB_2</name>
    <name evidence="4" type="ORF">BN990_01465</name>
</gene>
<dbReference type="OrthoDB" id="9804819at2"/>
<evidence type="ECO:0000256" key="2">
    <source>
        <dbReference type="ARBA" id="ARBA00022840"/>
    </source>
</evidence>
<protein>
    <submittedName>
        <fullName evidence="4">ABC transporter ATP-binding protein YtrB</fullName>
    </submittedName>
</protein>
<dbReference type="Pfam" id="PF00005">
    <property type="entry name" value="ABC_tran"/>
    <property type="match status" value="1"/>
</dbReference>
<evidence type="ECO:0000313" key="4">
    <source>
        <dbReference type="EMBL" id="CDQ39180.1"/>
    </source>
</evidence>
<dbReference type="InterPro" id="IPR003593">
    <property type="entry name" value="AAA+_ATPase"/>
</dbReference>
<dbReference type="GO" id="GO:0016887">
    <property type="term" value="F:ATP hydrolysis activity"/>
    <property type="evidence" value="ECO:0007669"/>
    <property type="project" value="InterPro"/>
</dbReference>
<reference evidence="4 5" key="1">
    <citation type="submission" date="2014-03" db="EMBL/GenBank/DDBJ databases">
        <authorList>
            <person name="Urmite Genomes U."/>
        </authorList>
    </citation>
    <scope>NUCLEOTIDE SEQUENCE [LARGE SCALE GENOMIC DNA]</scope>
    <source>
        <strain evidence="4 5">Vm-5</strain>
    </source>
</reference>
<dbReference type="eggNOG" id="COG1131">
    <property type="taxonomic scope" value="Bacteria"/>
</dbReference>
<keyword evidence="2 4" id="KW-0067">ATP-binding</keyword>
<dbReference type="GO" id="GO:0005524">
    <property type="term" value="F:ATP binding"/>
    <property type="evidence" value="ECO:0007669"/>
    <property type="project" value="UniProtKB-KW"/>
</dbReference>